<gene>
    <name evidence="3" type="ORF">EDB92DRAFT_475538</name>
</gene>
<evidence type="ECO:0000256" key="2">
    <source>
        <dbReference type="SAM" id="SignalP"/>
    </source>
</evidence>
<feature type="coiled-coil region" evidence="1">
    <location>
        <begin position="446"/>
        <end position="504"/>
    </location>
</feature>
<dbReference type="PANTHER" id="PTHR31915">
    <property type="entry name" value="SKICH DOMAIN-CONTAINING PROTEIN"/>
    <property type="match status" value="1"/>
</dbReference>
<dbReference type="InterPro" id="IPR051002">
    <property type="entry name" value="UBA_autophagy_assoc_protein"/>
</dbReference>
<feature type="signal peptide" evidence="2">
    <location>
        <begin position="1"/>
        <end position="26"/>
    </location>
</feature>
<accession>A0AAD4LRZ5</accession>
<keyword evidence="4" id="KW-1185">Reference proteome</keyword>
<keyword evidence="2" id="KW-0732">Signal</keyword>
<dbReference type="Proteomes" id="UP001201163">
    <property type="component" value="Unassembled WGS sequence"/>
</dbReference>
<sequence>MEPSLPVEMTFTMLAFLGFPLSTCQGHDGTPCVTHEAPCKHISLAQGGRLLTPIALVPSLSPSLLPSKLRVRTLLPPLPPLHVKPLSYFSTQLHFDSSYTKDSFGVIPTMTFRPRRTTMRPVREFDCVLRARDQQVSTLHEQSIALKAQLETTERRLTNARANAHADARAFQLQERKFEQLRMKLRDIRGGSAAQRRELEDVKRESEVLKTLLAEAREETVKHLARIAELENGSQEVSQPTPTSNLQSLDLDGVSHDDILDALVQATIGLEALTEVSEDTSPGDSPSWPTTPVDWAETGIQTFFDDNTGANHRRICPQELRDAKDTEHLVSRLRAASEQDQRRIRDLEVNIERGHRLTEELRIAREEERRLVRSFEASSVQAQSRVVSLEDAARQDRRTIEALEATVETCRSEIDCLEAQSVLLHALLDESRTFNDDLEENYGFIIQCKDALIQDLREKIEDLAASGAWDRHREAAFSDIQEKLEASEVEILELRAELEGAQQNAVVSTNRIIHLEAEASAARHRLRTTDAENGDLRDELGMTIDRGYALEEELHEAQDRLDNAESTIRQLRQELYQYTDALTKSPPDVQDVIDADSASDVGSIDTLVMDYDEHWQLQSSGNKDVDSRASFDHGQQFIHNFAPVSMRALELRLEAMTLKYKAAEAARICGEDVEDRLRTELQTLSGGDSCQMAQISAAPVPTADLDANSPVEELHGLSPIPEEEETDTSPLLQRVALPRIQTCPPSATATMNVVVQAVARGGSVRGSAFAFSNSPLLPSPTLSDIWFSDVIASLALTEGTGRSVLEWELPSPGSDSDSS</sequence>
<organism evidence="3 4">
    <name type="scientific">Lactarius akahatsu</name>
    <dbReference type="NCBI Taxonomy" id="416441"/>
    <lineage>
        <taxon>Eukaryota</taxon>
        <taxon>Fungi</taxon>
        <taxon>Dikarya</taxon>
        <taxon>Basidiomycota</taxon>
        <taxon>Agaricomycotina</taxon>
        <taxon>Agaricomycetes</taxon>
        <taxon>Russulales</taxon>
        <taxon>Russulaceae</taxon>
        <taxon>Lactarius</taxon>
    </lineage>
</organism>
<feature type="chain" id="PRO_5041900634" evidence="2">
    <location>
        <begin position="27"/>
        <end position="819"/>
    </location>
</feature>
<dbReference type="Gene3D" id="1.20.5.170">
    <property type="match status" value="1"/>
</dbReference>
<dbReference type="EMBL" id="JAKELL010000002">
    <property type="protein sequence ID" value="KAH9000208.1"/>
    <property type="molecule type" value="Genomic_DNA"/>
</dbReference>
<proteinExistence type="predicted"/>
<dbReference type="AlphaFoldDB" id="A0AAD4LRZ5"/>
<evidence type="ECO:0000256" key="1">
    <source>
        <dbReference type="SAM" id="Coils"/>
    </source>
</evidence>
<feature type="coiled-coil region" evidence="1">
    <location>
        <begin position="199"/>
        <end position="233"/>
    </location>
</feature>
<dbReference type="PANTHER" id="PTHR31915:SF6">
    <property type="entry name" value="SKICH DOMAIN-CONTAINING PROTEIN"/>
    <property type="match status" value="1"/>
</dbReference>
<comment type="caution">
    <text evidence="3">The sequence shown here is derived from an EMBL/GenBank/DDBJ whole genome shotgun (WGS) entry which is preliminary data.</text>
</comment>
<name>A0AAD4LRZ5_9AGAM</name>
<reference evidence="3" key="1">
    <citation type="submission" date="2022-01" db="EMBL/GenBank/DDBJ databases">
        <title>Comparative genomics reveals a dynamic genome evolution in the ectomycorrhizal milk-cap (Lactarius) mushrooms.</title>
        <authorList>
            <consortium name="DOE Joint Genome Institute"/>
            <person name="Lebreton A."/>
            <person name="Tang N."/>
            <person name="Kuo A."/>
            <person name="LaButti K."/>
            <person name="Drula E."/>
            <person name="Barry K."/>
            <person name="Clum A."/>
            <person name="Lipzen A."/>
            <person name="Mousain D."/>
            <person name="Ng V."/>
            <person name="Wang R."/>
            <person name="Wang X."/>
            <person name="Dai Y."/>
            <person name="Henrissat B."/>
            <person name="Grigoriev I.V."/>
            <person name="Guerin-Laguette A."/>
            <person name="Yu F."/>
            <person name="Martin F.M."/>
        </authorList>
    </citation>
    <scope>NUCLEOTIDE SEQUENCE</scope>
    <source>
        <strain evidence="3">QP</strain>
    </source>
</reference>
<feature type="coiled-coil region" evidence="1">
    <location>
        <begin position="547"/>
        <end position="581"/>
    </location>
</feature>
<evidence type="ECO:0000313" key="4">
    <source>
        <dbReference type="Proteomes" id="UP001201163"/>
    </source>
</evidence>
<feature type="coiled-coil region" evidence="1">
    <location>
        <begin position="386"/>
        <end position="420"/>
    </location>
</feature>
<evidence type="ECO:0000313" key="3">
    <source>
        <dbReference type="EMBL" id="KAH9000208.1"/>
    </source>
</evidence>
<protein>
    <submittedName>
        <fullName evidence="3">Uncharacterized protein</fullName>
    </submittedName>
</protein>
<keyword evidence="1" id="KW-0175">Coiled coil</keyword>